<protein>
    <submittedName>
        <fullName evidence="2">DUF4064 domain-containing protein</fullName>
    </submittedName>
</protein>
<sequence>MKRKWEAIIGMVGIVFCVIFLGGFSLTMTSMDKETYKETVFPILQDGVSLGAVQDSLEAMKVLSIWFGITLLLVLIFVAAATAFIWRNRYPKWAAVLYLVAGLSTLIGTQFIAFPIAFLFFLAGALCLFRKGASLSKKGEAYVSNSY</sequence>
<dbReference type="Proteomes" id="UP000588491">
    <property type="component" value="Unassembled WGS sequence"/>
</dbReference>
<evidence type="ECO:0000256" key="1">
    <source>
        <dbReference type="SAM" id="Phobius"/>
    </source>
</evidence>
<comment type="caution">
    <text evidence="2">The sequence shown here is derived from an EMBL/GenBank/DDBJ whole genome shotgun (WGS) entry which is preliminary data.</text>
</comment>
<dbReference type="EMBL" id="JABBPK010000001">
    <property type="protein sequence ID" value="NMO79857.1"/>
    <property type="molecule type" value="Genomic_DNA"/>
</dbReference>
<evidence type="ECO:0000313" key="2">
    <source>
        <dbReference type="EMBL" id="NMO79857.1"/>
    </source>
</evidence>
<keyword evidence="1" id="KW-1133">Transmembrane helix</keyword>
<accession>A0A7Y0KCE2</accession>
<gene>
    <name evidence="2" type="ORF">HHU08_23315</name>
</gene>
<dbReference type="AlphaFoldDB" id="A0A7Y0KCE2"/>
<proteinExistence type="predicted"/>
<feature type="transmembrane region" description="Helical" evidence="1">
    <location>
        <begin position="7"/>
        <end position="26"/>
    </location>
</feature>
<feature type="transmembrane region" description="Helical" evidence="1">
    <location>
        <begin position="93"/>
        <end position="126"/>
    </location>
</feature>
<keyword evidence="1" id="KW-0812">Transmembrane</keyword>
<name>A0A7Y0KCE2_9BACI</name>
<organism evidence="2 3">
    <name type="scientific">Niallia alba</name>
    <dbReference type="NCBI Taxonomy" id="2729105"/>
    <lineage>
        <taxon>Bacteria</taxon>
        <taxon>Bacillati</taxon>
        <taxon>Bacillota</taxon>
        <taxon>Bacilli</taxon>
        <taxon>Bacillales</taxon>
        <taxon>Bacillaceae</taxon>
        <taxon>Niallia</taxon>
    </lineage>
</organism>
<evidence type="ECO:0000313" key="3">
    <source>
        <dbReference type="Proteomes" id="UP000588491"/>
    </source>
</evidence>
<reference evidence="2 3" key="1">
    <citation type="submission" date="2020-04" db="EMBL/GenBank/DDBJ databases">
        <title>Bacillus sp. UniB3 isolated from commercial digestive syrup.</title>
        <authorList>
            <person name="Thorat V."/>
            <person name="Kirdat K."/>
            <person name="Tiwarekar B."/>
            <person name="Yadav A."/>
        </authorList>
    </citation>
    <scope>NUCLEOTIDE SEQUENCE [LARGE SCALE GENOMIC DNA]</scope>
    <source>
        <strain evidence="2 3">UniB3</strain>
    </source>
</reference>
<keyword evidence="1" id="KW-0472">Membrane</keyword>
<dbReference type="RefSeq" id="WP_169189442.1">
    <property type="nucleotide sequence ID" value="NZ_JABBPK010000001.1"/>
</dbReference>
<feature type="transmembrane region" description="Helical" evidence="1">
    <location>
        <begin position="65"/>
        <end position="86"/>
    </location>
</feature>
<keyword evidence="3" id="KW-1185">Reference proteome</keyword>